<dbReference type="GO" id="GO:0005829">
    <property type="term" value="C:cytosol"/>
    <property type="evidence" value="ECO:0007669"/>
    <property type="project" value="TreeGrafter"/>
</dbReference>
<dbReference type="AlphaFoldDB" id="A0A7L5E3J7"/>
<gene>
    <name evidence="5" type="ORF">HH214_05450</name>
</gene>
<evidence type="ECO:0000256" key="2">
    <source>
        <dbReference type="ARBA" id="ARBA00022526"/>
    </source>
</evidence>
<dbReference type="KEGG" id="mrob:HH214_05450"/>
<feature type="chain" id="PRO_5029818444" evidence="4">
    <location>
        <begin position="23"/>
        <end position="382"/>
    </location>
</feature>
<dbReference type="Proteomes" id="UP000503278">
    <property type="component" value="Chromosome"/>
</dbReference>
<evidence type="ECO:0000313" key="6">
    <source>
        <dbReference type="Proteomes" id="UP000503278"/>
    </source>
</evidence>
<dbReference type="Gene3D" id="2.130.10.10">
    <property type="entry name" value="YVTN repeat-like/Quinoprotein amine dehydrogenase"/>
    <property type="match status" value="1"/>
</dbReference>
<dbReference type="RefSeq" id="WP_169606370.1">
    <property type="nucleotide sequence ID" value="NZ_CP051682.1"/>
</dbReference>
<proteinExistence type="inferred from homology"/>
<evidence type="ECO:0000313" key="5">
    <source>
        <dbReference type="EMBL" id="QJD95353.1"/>
    </source>
</evidence>
<dbReference type="InterPro" id="IPR015943">
    <property type="entry name" value="WD40/YVTN_repeat-like_dom_sf"/>
</dbReference>
<keyword evidence="2" id="KW-0313">Glucose metabolism</keyword>
<keyword evidence="2" id="KW-0119">Carbohydrate metabolism</keyword>
<organism evidence="5 6">
    <name type="scientific">Mucilaginibacter robiniae</name>
    <dbReference type="NCBI Taxonomy" id="2728022"/>
    <lineage>
        <taxon>Bacteria</taxon>
        <taxon>Pseudomonadati</taxon>
        <taxon>Bacteroidota</taxon>
        <taxon>Sphingobacteriia</taxon>
        <taxon>Sphingobacteriales</taxon>
        <taxon>Sphingobacteriaceae</taxon>
        <taxon>Mucilaginibacter</taxon>
    </lineage>
</organism>
<dbReference type="FunFam" id="2.130.10.10:FF:000306">
    <property type="entry name" value="3-carboxymuconate cyclase"/>
    <property type="match status" value="1"/>
</dbReference>
<dbReference type="GO" id="GO:0017057">
    <property type="term" value="F:6-phosphogluconolactonase activity"/>
    <property type="evidence" value="ECO:0007669"/>
    <property type="project" value="TreeGrafter"/>
</dbReference>
<dbReference type="InterPro" id="IPR050282">
    <property type="entry name" value="Cycloisomerase_2"/>
</dbReference>
<accession>A0A7L5E3J7</accession>
<keyword evidence="4" id="KW-0732">Signal</keyword>
<sequence>MKKLLWALLLYPVLLQAQNKPADNKPAVKSYDLLVGTYTTGASKGIYVYRFYTERGRLAYLNEIDGVDNPSYLCVSDNHKFIYSVNEVGDDRKGSVSAFSFEPKTGKIDFINKQPSGAGPCYISVDKAQKNVFSANYAGGSLSVFPLNADGSLKPSTETLQDQGQGPNKERQDKPHVHTAVLTPDEKYVMFTDLGTDKVNIYRYKASARVPLSPSAPAYISVDGGEGPRHIDFTPNHKYMYLITEMGGHIYGYNYDDGKLKHNQTVSIVPDGYTGQVGAADIHVSPDGRFLYATNRGDANEIIVYSINQEDGQLSVIQHIAAQGATPRNFVIDPTGNFLLVANQKGNNIVVFRIDKINGRLISIGVKIDVDSPVCLKFVPVS</sequence>
<reference evidence="5 6" key="1">
    <citation type="submission" date="2020-04" db="EMBL/GenBank/DDBJ databases">
        <title>Genome sequencing of novel species.</title>
        <authorList>
            <person name="Heo J."/>
            <person name="Kim S.-J."/>
            <person name="Kim J.-S."/>
            <person name="Hong S.-B."/>
            <person name="Kwon S.-W."/>
        </authorList>
    </citation>
    <scope>NUCLEOTIDE SEQUENCE [LARGE SCALE GENOMIC DNA]</scope>
    <source>
        <strain evidence="5 6">F39-2</strain>
    </source>
</reference>
<dbReference type="Pfam" id="PF10282">
    <property type="entry name" value="Lactonase"/>
    <property type="match status" value="1"/>
</dbReference>
<evidence type="ECO:0000256" key="4">
    <source>
        <dbReference type="SAM" id="SignalP"/>
    </source>
</evidence>
<dbReference type="InterPro" id="IPR019405">
    <property type="entry name" value="Lactonase_7-beta_prop"/>
</dbReference>
<feature type="compositionally biased region" description="Polar residues" evidence="3">
    <location>
        <begin position="154"/>
        <end position="166"/>
    </location>
</feature>
<feature type="signal peptide" evidence="4">
    <location>
        <begin position="1"/>
        <end position="22"/>
    </location>
</feature>
<dbReference type="PANTHER" id="PTHR30344:SF1">
    <property type="entry name" value="6-PHOSPHOGLUCONOLACTONASE"/>
    <property type="match status" value="1"/>
</dbReference>
<dbReference type="EMBL" id="CP051682">
    <property type="protein sequence ID" value="QJD95353.1"/>
    <property type="molecule type" value="Genomic_DNA"/>
</dbReference>
<evidence type="ECO:0000256" key="1">
    <source>
        <dbReference type="ARBA" id="ARBA00005564"/>
    </source>
</evidence>
<feature type="region of interest" description="Disordered" evidence="3">
    <location>
        <begin position="153"/>
        <end position="177"/>
    </location>
</feature>
<comment type="similarity">
    <text evidence="1">Belongs to the cycloisomerase 2 family.</text>
</comment>
<dbReference type="GO" id="GO:0006006">
    <property type="term" value="P:glucose metabolic process"/>
    <property type="evidence" value="ECO:0007669"/>
    <property type="project" value="UniProtKB-KW"/>
</dbReference>
<dbReference type="SUPFAM" id="SSF51004">
    <property type="entry name" value="C-terminal (heme d1) domain of cytochrome cd1-nitrite reductase"/>
    <property type="match status" value="1"/>
</dbReference>
<dbReference type="PANTHER" id="PTHR30344">
    <property type="entry name" value="6-PHOSPHOGLUCONOLACTONASE-RELATED"/>
    <property type="match status" value="1"/>
</dbReference>
<name>A0A7L5E3J7_9SPHI</name>
<keyword evidence="6" id="KW-1185">Reference proteome</keyword>
<protein>
    <submittedName>
        <fullName evidence="5">Lactonase family protein</fullName>
    </submittedName>
</protein>
<dbReference type="InterPro" id="IPR011048">
    <property type="entry name" value="Haem_d1_sf"/>
</dbReference>
<evidence type="ECO:0000256" key="3">
    <source>
        <dbReference type="SAM" id="MobiDB-lite"/>
    </source>
</evidence>